<organism evidence="1 2">
    <name type="scientific">Pyropia yezoensis</name>
    <name type="common">Susabi-nori</name>
    <name type="synonym">Porphyra yezoensis</name>
    <dbReference type="NCBI Taxonomy" id="2788"/>
    <lineage>
        <taxon>Eukaryota</taxon>
        <taxon>Rhodophyta</taxon>
        <taxon>Bangiophyceae</taxon>
        <taxon>Bangiales</taxon>
        <taxon>Bangiaceae</taxon>
        <taxon>Pyropia</taxon>
    </lineage>
</organism>
<dbReference type="Proteomes" id="UP000798662">
    <property type="component" value="Chromosome 1"/>
</dbReference>
<proteinExistence type="predicted"/>
<evidence type="ECO:0000313" key="2">
    <source>
        <dbReference type="Proteomes" id="UP000798662"/>
    </source>
</evidence>
<comment type="caution">
    <text evidence="1">The sequence shown here is derived from an EMBL/GenBank/DDBJ whole genome shotgun (WGS) entry which is preliminary data.</text>
</comment>
<sequence length="142" mass="16015">MASGIAVNDACIKEYSALSRSRTHRAVILKINDDMSEVVVDGILPKSQGDHEGDWKDFVKMLPESDCRYAVVDFEWKDQPTVTKSKICLILWSPEYSRVRSKMIYAASQEAVASKMADVQRQLQATELEELEYGVIKSQVAK</sequence>
<name>A0ACC3BKF2_PYRYE</name>
<evidence type="ECO:0000313" key="1">
    <source>
        <dbReference type="EMBL" id="KAK1858398.1"/>
    </source>
</evidence>
<dbReference type="EMBL" id="CM020618">
    <property type="protein sequence ID" value="KAK1858398.1"/>
    <property type="molecule type" value="Genomic_DNA"/>
</dbReference>
<reference evidence="1" key="1">
    <citation type="submission" date="2019-11" db="EMBL/GenBank/DDBJ databases">
        <title>Nori genome reveals adaptations in red seaweeds to the harsh intertidal environment.</title>
        <authorList>
            <person name="Wang D."/>
            <person name="Mao Y."/>
        </authorList>
    </citation>
    <scope>NUCLEOTIDE SEQUENCE</scope>
    <source>
        <tissue evidence="1">Gametophyte</tissue>
    </source>
</reference>
<protein>
    <submittedName>
        <fullName evidence="1">Uncharacterized protein</fullName>
    </submittedName>
</protein>
<gene>
    <name evidence="1" type="ORF">I4F81_001003</name>
</gene>
<accession>A0ACC3BKF2</accession>
<keyword evidence="2" id="KW-1185">Reference proteome</keyword>